<comment type="caution">
    <text evidence="2">The sequence shown here is derived from an EMBL/GenBank/DDBJ whole genome shotgun (WGS) entry which is preliminary data.</text>
</comment>
<gene>
    <name evidence="2" type="ORF">H8S65_00910</name>
</gene>
<keyword evidence="1" id="KW-0175">Coiled coil</keyword>
<dbReference type="Proteomes" id="UP000651475">
    <property type="component" value="Unassembled WGS sequence"/>
</dbReference>
<protein>
    <submittedName>
        <fullName evidence="2">Uncharacterized protein</fullName>
    </submittedName>
</protein>
<dbReference type="PROSITE" id="PS51257">
    <property type="entry name" value="PROKAR_LIPOPROTEIN"/>
    <property type="match status" value="1"/>
</dbReference>
<reference evidence="2 3" key="1">
    <citation type="submission" date="2020-08" db="EMBL/GenBank/DDBJ databases">
        <title>Genome public.</title>
        <authorList>
            <person name="Liu C."/>
            <person name="Sun Q."/>
        </authorList>
    </citation>
    <scope>NUCLEOTIDE SEQUENCE [LARGE SCALE GENOMIC DNA]</scope>
    <source>
        <strain evidence="2 3">NSJ-79</strain>
    </source>
</reference>
<evidence type="ECO:0000313" key="3">
    <source>
        <dbReference type="Proteomes" id="UP000651475"/>
    </source>
</evidence>
<sequence>MKNSLVTFVCIMSLIIMTACGGSPVDKALKKVDASIEKLEKINKKGEKLSKEELDALGKDLEEPLETLKKAVDNDEVGAITKLKIVGKLSKWALLATSIGMKNLDLDELTKDAKKDIPADVPEKKE</sequence>
<dbReference type="RefSeq" id="WP_186928075.1">
    <property type="nucleotide sequence ID" value="NZ_JACOOJ010000001.1"/>
</dbReference>
<organism evidence="2 3">
    <name type="scientific">Parabacteroides hominis</name>
    <dbReference type="NCBI Taxonomy" id="2763057"/>
    <lineage>
        <taxon>Bacteria</taxon>
        <taxon>Pseudomonadati</taxon>
        <taxon>Bacteroidota</taxon>
        <taxon>Bacteroidia</taxon>
        <taxon>Bacteroidales</taxon>
        <taxon>Tannerellaceae</taxon>
        <taxon>Parabacteroides</taxon>
    </lineage>
</organism>
<keyword evidence="3" id="KW-1185">Reference proteome</keyword>
<evidence type="ECO:0000313" key="2">
    <source>
        <dbReference type="EMBL" id="MBC5631337.1"/>
    </source>
</evidence>
<name>A0ABR7DIS6_9BACT</name>
<feature type="coiled-coil region" evidence="1">
    <location>
        <begin position="25"/>
        <end position="52"/>
    </location>
</feature>
<proteinExistence type="predicted"/>
<dbReference type="EMBL" id="JACOOJ010000001">
    <property type="protein sequence ID" value="MBC5631337.1"/>
    <property type="molecule type" value="Genomic_DNA"/>
</dbReference>
<evidence type="ECO:0000256" key="1">
    <source>
        <dbReference type="SAM" id="Coils"/>
    </source>
</evidence>
<accession>A0ABR7DIS6</accession>